<proteinExistence type="predicted"/>
<reference evidence="1" key="1">
    <citation type="journal article" date="2015" name="Nature">
        <title>Complex archaea that bridge the gap between prokaryotes and eukaryotes.</title>
        <authorList>
            <person name="Spang A."/>
            <person name="Saw J.H."/>
            <person name="Jorgensen S.L."/>
            <person name="Zaremba-Niedzwiedzka K."/>
            <person name="Martijn J."/>
            <person name="Lind A.E."/>
            <person name="van Eijk R."/>
            <person name="Schleper C."/>
            <person name="Guy L."/>
            <person name="Ettema T.J."/>
        </authorList>
    </citation>
    <scope>NUCLEOTIDE SEQUENCE</scope>
</reference>
<accession>A0A0F9KL50</accession>
<protein>
    <submittedName>
        <fullName evidence="1">Uncharacterized protein</fullName>
    </submittedName>
</protein>
<gene>
    <name evidence="1" type="ORF">LCGC14_1389650</name>
</gene>
<evidence type="ECO:0000313" key="1">
    <source>
        <dbReference type="EMBL" id="KKM75501.1"/>
    </source>
</evidence>
<dbReference type="EMBL" id="LAZR01008968">
    <property type="protein sequence ID" value="KKM75501.1"/>
    <property type="molecule type" value="Genomic_DNA"/>
</dbReference>
<sequence>MTLGAIEWGLQDYQQGSIFSDIERFSFVLYPEGKAIPEEAFFFSARNLKDKKNYLALRTKLVCFLCVKQYA</sequence>
<organism evidence="1">
    <name type="scientific">marine sediment metagenome</name>
    <dbReference type="NCBI Taxonomy" id="412755"/>
    <lineage>
        <taxon>unclassified sequences</taxon>
        <taxon>metagenomes</taxon>
        <taxon>ecological metagenomes</taxon>
    </lineage>
</organism>
<comment type="caution">
    <text evidence="1">The sequence shown here is derived from an EMBL/GenBank/DDBJ whole genome shotgun (WGS) entry which is preliminary data.</text>
</comment>
<name>A0A0F9KL50_9ZZZZ</name>
<dbReference type="AlphaFoldDB" id="A0A0F9KL50"/>